<keyword evidence="6" id="KW-1185">Reference proteome</keyword>
<comment type="catalytic activity">
    <reaction evidence="3">
        <text>3'-dephospho-CoA + ATP = ADP + CoA + H(+)</text>
        <dbReference type="Rhea" id="RHEA:18245"/>
        <dbReference type="ChEBI" id="CHEBI:15378"/>
        <dbReference type="ChEBI" id="CHEBI:30616"/>
        <dbReference type="ChEBI" id="CHEBI:57287"/>
        <dbReference type="ChEBI" id="CHEBI:57328"/>
        <dbReference type="ChEBI" id="CHEBI:456216"/>
        <dbReference type="EC" id="2.7.1.24"/>
    </reaction>
</comment>
<feature type="binding site" evidence="3">
    <location>
        <begin position="11"/>
        <end position="16"/>
    </location>
    <ligand>
        <name>ATP</name>
        <dbReference type="ChEBI" id="CHEBI:30616"/>
    </ligand>
</feature>
<dbReference type="Pfam" id="PF01121">
    <property type="entry name" value="CoaE"/>
    <property type="match status" value="1"/>
</dbReference>
<comment type="caution">
    <text evidence="5">The sequence shown here is derived from an EMBL/GenBank/DDBJ whole genome shotgun (WGS) entry which is preliminary data.</text>
</comment>
<dbReference type="EC" id="2.7.1.24" evidence="3 4"/>
<accession>A0ABU4GM88</accession>
<dbReference type="Proteomes" id="UP001276854">
    <property type="component" value="Unassembled WGS sequence"/>
</dbReference>
<dbReference type="RefSeq" id="WP_318064946.1">
    <property type="nucleotide sequence ID" value="NZ_JAWONS010000221.1"/>
</dbReference>
<gene>
    <name evidence="3 5" type="primary">coaE</name>
    <name evidence="5" type="ORF">RZO55_14230</name>
</gene>
<comment type="similarity">
    <text evidence="3">Belongs to the CoaE family.</text>
</comment>
<dbReference type="CDD" id="cd02022">
    <property type="entry name" value="DPCK"/>
    <property type="match status" value="1"/>
</dbReference>
<keyword evidence="3 5" id="KW-0808">Transferase</keyword>
<dbReference type="EMBL" id="JAWONS010000221">
    <property type="protein sequence ID" value="MDW2798738.1"/>
    <property type="molecule type" value="Genomic_DNA"/>
</dbReference>
<dbReference type="InterPro" id="IPR001977">
    <property type="entry name" value="Depp_CoAkinase"/>
</dbReference>
<evidence type="ECO:0000313" key="6">
    <source>
        <dbReference type="Proteomes" id="UP001276854"/>
    </source>
</evidence>
<dbReference type="HAMAP" id="MF_00376">
    <property type="entry name" value="Dephospho_CoA_kinase"/>
    <property type="match status" value="1"/>
</dbReference>
<comment type="function">
    <text evidence="3">Catalyzes the phosphorylation of the 3'-hydroxyl group of dephosphocoenzyme A to form coenzyme A.</text>
</comment>
<sequence>MKVIGLTGGVGAGKSLVLSILKTKFNAIVIESDKVAHELMMQGEEGYFRLIEVMGEVILDSDDMIDRAALGKMIFKEKSARELVNSLIHPLVWKRIGEKISASQAGLIVVEFAIMGEEAKDLFDEIWYVRAKEEVRIRRLSQYRGYTKERSEEIIKSQASEQEYAGLCDQIIENNGSVMDLENQLGEILKSRGLKTI</sequence>
<proteinExistence type="inferred from homology"/>
<dbReference type="Gene3D" id="3.40.50.300">
    <property type="entry name" value="P-loop containing nucleotide triphosphate hydrolases"/>
    <property type="match status" value="1"/>
</dbReference>
<keyword evidence="2 3" id="KW-0067">ATP-binding</keyword>
<evidence type="ECO:0000313" key="5">
    <source>
        <dbReference type="EMBL" id="MDW2798738.1"/>
    </source>
</evidence>
<protein>
    <recommendedName>
        <fullName evidence="3 4">Dephospho-CoA kinase</fullName>
        <ecNumber evidence="3 4">2.7.1.24</ecNumber>
    </recommendedName>
    <alternativeName>
        <fullName evidence="3">Dephosphocoenzyme A kinase</fullName>
    </alternativeName>
</protein>
<dbReference type="PANTHER" id="PTHR10695:SF46">
    <property type="entry name" value="BIFUNCTIONAL COENZYME A SYNTHASE-RELATED"/>
    <property type="match status" value="1"/>
</dbReference>
<dbReference type="GO" id="GO:0004140">
    <property type="term" value="F:dephospho-CoA kinase activity"/>
    <property type="evidence" value="ECO:0007669"/>
    <property type="project" value="UniProtKB-EC"/>
</dbReference>
<dbReference type="PANTHER" id="PTHR10695">
    <property type="entry name" value="DEPHOSPHO-COA KINASE-RELATED"/>
    <property type="match status" value="1"/>
</dbReference>
<keyword evidence="3" id="KW-0963">Cytoplasm</keyword>
<comment type="pathway">
    <text evidence="3">Cofactor biosynthesis; coenzyme A biosynthesis; CoA from (R)-pantothenate: step 5/5.</text>
</comment>
<dbReference type="InterPro" id="IPR027417">
    <property type="entry name" value="P-loop_NTPase"/>
</dbReference>
<reference evidence="5 6" key="1">
    <citation type="submission" date="2023-10" db="EMBL/GenBank/DDBJ databases">
        <title>A novel Glycoside Hydrolase 43-Like Enzyme from Clostrdium boliviensis is an Endo-xylanase, and a Candidate for Xylooligosaccharides Production from Different Xylan Substrates.</title>
        <authorList>
            <person name="Alvarez M.T."/>
            <person name="Rocabado-Villegas L.R."/>
            <person name="Salas-Veizaga D.M."/>
            <person name="Linares-Pasten J.A."/>
            <person name="Gudmundsdottir E.E."/>
            <person name="Hreggvidsson G.O."/>
            <person name="Adlercreutz P."/>
            <person name="Nordberg Karlsson E."/>
        </authorList>
    </citation>
    <scope>NUCLEOTIDE SEQUENCE [LARGE SCALE GENOMIC DNA]</scope>
    <source>
        <strain evidence="5 6">E-1</strain>
    </source>
</reference>
<evidence type="ECO:0000256" key="1">
    <source>
        <dbReference type="ARBA" id="ARBA00022741"/>
    </source>
</evidence>
<evidence type="ECO:0000256" key="2">
    <source>
        <dbReference type="ARBA" id="ARBA00022840"/>
    </source>
</evidence>
<keyword evidence="3 5" id="KW-0418">Kinase</keyword>
<dbReference type="SUPFAM" id="SSF52540">
    <property type="entry name" value="P-loop containing nucleoside triphosphate hydrolases"/>
    <property type="match status" value="1"/>
</dbReference>
<dbReference type="PROSITE" id="PS51219">
    <property type="entry name" value="DPCK"/>
    <property type="match status" value="1"/>
</dbReference>
<evidence type="ECO:0000256" key="3">
    <source>
        <dbReference type="HAMAP-Rule" id="MF_00376"/>
    </source>
</evidence>
<comment type="subcellular location">
    <subcellularLocation>
        <location evidence="3">Cytoplasm</location>
    </subcellularLocation>
</comment>
<dbReference type="NCBIfam" id="TIGR00152">
    <property type="entry name" value="dephospho-CoA kinase"/>
    <property type="match status" value="1"/>
</dbReference>
<keyword evidence="3" id="KW-0173">Coenzyme A biosynthesis</keyword>
<evidence type="ECO:0000256" key="4">
    <source>
        <dbReference type="NCBIfam" id="TIGR00152"/>
    </source>
</evidence>
<name>A0ABU4GM88_9CLOT</name>
<keyword evidence="1 3" id="KW-0547">Nucleotide-binding</keyword>
<organism evidence="5 6">
    <name type="scientific">Clostridium boliviensis</name>
    <dbReference type="NCBI Taxonomy" id="318465"/>
    <lineage>
        <taxon>Bacteria</taxon>
        <taxon>Bacillati</taxon>
        <taxon>Bacillota</taxon>
        <taxon>Clostridia</taxon>
        <taxon>Eubacteriales</taxon>
        <taxon>Clostridiaceae</taxon>
        <taxon>Clostridium</taxon>
    </lineage>
</organism>